<evidence type="ECO:0000256" key="4">
    <source>
        <dbReference type="ARBA" id="ARBA00022448"/>
    </source>
</evidence>
<evidence type="ECO:0000256" key="9">
    <source>
        <dbReference type="ARBA" id="ARBA00023034"/>
    </source>
</evidence>
<dbReference type="PANTHER" id="PTHR45684">
    <property type="entry name" value="RE74312P"/>
    <property type="match status" value="1"/>
</dbReference>
<comment type="similarity">
    <text evidence="3">Belongs to the small GTPase superfamily. SAR1 family.</text>
</comment>
<evidence type="ECO:0000256" key="1">
    <source>
        <dbReference type="ARBA" id="ARBA00004240"/>
    </source>
</evidence>
<dbReference type="Pfam" id="PF00025">
    <property type="entry name" value="Arf"/>
    <property type="match status" value="1"/>
</dbReference>
<dbReference type="SUPFAM" id="SSF52540">
    <property type="entry name" value="P-loop containing nucleoside triphosphate hydrolases"/>
    <property type="match status" value="1"/>
</dbReference>
<feature type="binding site" evidence="11">
    <location>
        <position position="39"/>
    </location>
    <ligand>
        <name>GTP</name>
        <dbReference type="ChEBI" id="CHEBI:37565"/>
    </ligand>
</feature>
<evidence type="ECO:0000256" key="8">
    <source>
        <dbReference type="ARBA" id="ARBA00022927"/>
    </source>
</evidence>
<protein>
    <submittedName>
        <fullName evidence="13">Uncharacterized protein</fullName>
    </submittedName>
</protein>
<dbReference type="AlphaFoldDB" id="A0A7S3FSA9"/>
<feature type="binding site" evidence="12">
    <location>
        <begin position="36"/>
        <end position="39"/>
    </location>
    <ligand>
        <name>GTP</name>
        <dbReference type="ChEBI" id="CHEBI:37565"/>
    </ligand>
</feature>
<reference evidence="13" key="1">
    <citation type="submission" date="2021-01" db="EMBL/GenBank/DDBJ databases">
        <authorList>
            <person name="Corre E."/>
            <person name="Pelletier E."/>
            <person name="Niang G."/>
            <person name="Scheremetjew M."/>
            <person name="Finn R."/>
            <person name="Kale V."/>
            <person name="Holt S."/>
            <person name="Cochrane G."/>
            <person name="Meng A."/>
            <person name="Brown T."/>
            <person name="Cohen L."/>
        </authorList>
    </citation>
    <scope>NUCLEOTIDE SEQUENCE</scope>
    <source>
        <strain evidence="13">Ras09</strain>
    </source>
</reference>
<keyword evidence="5 11" id="KW-0547">Nucleotide-binding</keyword>
<sequence>MVDAADHNRLTEAKTELESLLMMPELKSLPVVVFGNKVDKKDALSEEQFREVMGLEYHVTKGKDVSNANPTARANIEVFMCSVKARAGYSDGFTWMSSFLK</sequence>
<keyword evidence="8" id="KW-0653">Protein transport</keyword>
<dbReference type="InterPro" id="IPR006689">
    <property type="entry name" value="Small_GTPase_ARF/SAR"/>
</dbReference>
<evidence type="ECO:0000256" key="6">
    <source>
        <dbReference type="ARBA" id="ARBA00022824"/>
    </source>
</evidence>
<evidence type="ECO:0000256" key="5">
    <source>
        <dbReference type="ARBA" id="ARBA00022741"/>
    </source>
</evidence>
<dbReference type="GO" id="GO:0005525">
    <property type="term" value="F:GTP binding"/>
    <property type="evidence" value="ECO:0007669"/>
    <property type="project" value="UniProtKB-KW"/>
</dbReference>
<evidence type="ECO:0000256" key="2">
    <source>
        <dbReference type="ARBA" id="ARBA00004555"/>
    </source>
</evidence>
<evidence type="ECO:0000256" key="12">
    <source>
        <dbReference type="PIRSR" id="PIRSR606689-1"/>
    </source>
</evidence>
<gene>
    <name evidence="13" type="ORF">SRAS04492_LOCUS1922</name>
</gene>
<evidence type="ECO:0000256" key="10">
    <source>
        <dbReference type="ARBA" id="ARBA00023134"/>
    </source>
</evidence>
<dbReference type="GO" id="GO:0003924">
    <property type="term" value="F:GTPase activity"/>
    <property type="evidence" value="ECO:0007669"/>
    <property type="project" value="InterPro"/>
</dbReference>
<evidence type="ECO:0000256" key="11">
    <source>
        <dbReference type="PIRSR" id="PIRSR606687-2"/>
    </source>
</evidence>
<dbReference type="GO" id="GO:0005794">
    <property type="term" value="C:Golgi apparatus"/>
    <property type="evidence" value="ECO:0007669"/>
    <property type="project" value="UniProtKB-SubCell"/>
</dbReference>
<keyword evidence="10 12" id="KW-0342">GTP-binding</keyword>
<keyword evidence="7" id="KW-0931">ER-Golgi transport</keyword>
<feature type="binding site" evidence="11">
    <location>
        <position position="37"/>
    </location>
    <ligand>
        <name>GTP</name>
        <dbReference type="ChEBI" id="CHEBI:37565"/>
    </ligand>
</feature>
<dbReference type="PRINTS" id="PR00328">
    <property type="entry name" value="SAR1GTPBP"/>
</dbReference>
<dbReference type="GO" id="GO:0016192">
    <property type="term" value="P:vesicle-mediated transport"/>
    <property type="evidence" value="ECO:0007669"/>
    <property type="project" value="UniProtKB-KW"/>
</dbReference>
<dbReference type="InterPro" id="IPR027417">
    <property type="entry name" value="P-loop_NTPase"/>
</dbReference>
<keyword evidence="6" id="KW-0256">Endoplasmic reticulum</keyword>
<feature type="binding site" evidence="11">
    <location>
        <position position="83"/>
    </location>
    <ligand>
        <name>GTP</name>
        <dbReference type="ChEBI" id="CHEBI:37565"/>
    </ligand>
</feature>
<organism evidence="13">
    <name type="scientific">Strombidium rassoulzadegani</name>
    <dbReference type="NCBI Taxonomy" id="1082188"/>
    <lineage>
        <taxon>Eukaryota</taxon>
        <taxon>Sar</taxon>
        <taxon>Alveolata</taxon>
        <taxon>Ciliophora</taxon>
        <taxon>Intramacronucleata</taxon>
        <taxon>Spirotrichea</taxon>
        <taxon>Oligotrichia</taxon>
        <taxon>Strombidiidae</taxon>
        <taxon>Strombidium</taxon>
    </lineage>
</organism>
<dbReference type="Gene3D" id="3.40.50.300">
    <property type="entry name" value="P-loop containing nucleotide triphosphate hydrolases"/>
    <property type="match status" value="1"/>
</dbReference>
<dbReference type="GO" id="GO:0006886">
    <property type="term" value="P:intracellular protein transport"/>
    <property type="evidence" value="ECO:0007669"/>
    <property type="project" value="InterPro"/>
</dbReference>
<keyword evidence="9" id="KW-0333">Golgi apparatus</keyword>
<dbReference type="GO" id="GO:0005783">
    <property type="term" value="C:endoplasmic reticulum"/>
    <property type="evidence" value="ECO:0007669"/>
    <property type="project" value="UniProtKB-SubCell"/>
</dbReference>
<proteinExistence type="inferred from homology"/>
<comment type="subcellular location">
    <subcellularLocation>
        <location evidence="1">Endoplasmic reticulum</location>
    </subcellularLocation>
    <subcellularLocation>
        <location evidence="2">Golgi apparatus</location>
    </subcellularLocation>
</comment>
<evidence type="ECO:0000256" key="3">
    <source>
        <dbReference type="ARBA" id="ARBA00007507"/>
    </source>
</evidence>
<evidence type="ECO:0000313" key="13">
    <source>
        <dbReference type="EMBL" id="CAE0230135.1"/>
    </source>
</evidence>
<dbReference type="EMBL" id="HBIA01003679">
    <property type="protein sequence ID" value="CAE0230135.1"/>
    <property type="molecule type" value="Transcribed_RNA"/>
</dbReference>
<evidence type="ECO:0000256" key="7">
    <source>
        <dbReference type="ARBA" id="ARBA00022892"/>
    </source>
</evidence>
<dbReference type="PROSITE" id="PS51422">
    <property type="entry name" value="SAR1"/>
    <property type="match status" value="1"/>
</dbReference>
<keyword evidence="4" id="KW-0813">Transport</keyword>
<feature type="binding site" evidence="11">
    <location>
        <position position="36"/>
    </location>
    <ligand>
        <name>GTP</name>
        <dbReference type="ChEBI" id="CHEBI:37565"/>
    </ligand>
</feature>
<dbReference type="InterPro" id="IPR006687">
    <property type="entry name" value="Small_GTPase_SAR1"/>
</dbReference>
<name>A0A7S3FSA9_9SPIT</name>
<accession>A0A7S3FSA9</accession>